<feature type="compositionally biased region" description="Polar residues" evidence="1">
    <location>
        <begin position="51"/>
        <end position="67"/>
    </location>
</feature>
<feature type="compositionally biased region" description="Basic and acidic residues" evidence="1">
    <location>
        <begin position="16"/>
        <end position="29"/>
    </location>
</feature>
<dbReference type="EMBL" id="GL385396">
    <property type="protein sequence ID" value="EJT78888.1"/>
    <property type="molecule type" value="Genomic_DNA"/>
</dbReference>
<name>J3NRT2_GAET3</name>
<dbReference type="AlphaFoldDB" id="J3NRT2"/>
<reference evidence="4" key="1">
    <citation type="submission" date="2010-07" db="EMBL/GenBank/DDBJ databases">
        <title>The genome sequence of Gaeumannomyces graminis var. tritici strain R3-111a-1.</title>
        <authorList>
            <consortium name="The Broad Institute Genome Sequencing Platform"/>
            <person name="Ma L.-J."/>
            <person name="Dead R."/>
            <person name="Young S."/>
            <person name="Zeng Q."/>
            <person name="Koehrsen M."/>
            <person name="Alvarado L."/>
            <person name="Berlin A."/>
            <person name="Chapman S.B."/>
            <person name="Chen Z."/>
            <person name="Freedman E."/>
            <person name="Gellesch M."/>
            <person name="Goldberg J."/>
            <person name="Griggs A."/>
            <person name="Gujja S."/>
            <person name="Heilman E.R."/>
            <person name="Heiman D."/>
            <person name="Hepburn T."/>
            <person name="Howarth C."/>
            <person name="Jen D."/>
            <person name="Larson L."/>
            <person name="Mehta T."/>
            <person name="Neiman D."/>
            <person name="Pearson M."/>
            <person name="Roberts A."/>
            <person name="Saif S."/>
            <person name="Shea T."/>
            <person name="Shenoy N."/>
            <person name="Sisk P."/>
            <person name="Stolte C."/>
            <person name="Sykes S."/>
            <person name="Walk T."/>
            <person name="White J."/>
            <person name="Yandava C."/>
            <person name="Haas B."/>
            <person name="Nusbaum C."/>
            <person name="Birren B."/>
        </authorList>
    </citation>
    <scope>NUCLEOTIDE SEQUENCE [LARGE SCALE GENOMIC DNA]</scope>
    <source>
        <strain evidence="4">R3-111a-1</strain>
    </source>
</reference>
<dbReference type="EnsemblFungi" id="EJT78888">
    <property type="protein sequence ID" value="EJT78888"/>
    <property type="gene ID" value="GGTG_03982"/>
</dbReference>
<evidence type="ECO:0000256" key="1">
    <source>
        <dbReference type="SAM" id="MobiDB-lite"/>
    </source>
</evidence>
<reference evidence="3" key="4">
    <citation type="journal article" date="2015" name="G3 (Bethesda)">
        <title>Genome sequences of three phytopathogenic species of the Magnaporthaceae family of fungi.</title>
        <authorList>
            <person name="Okagaki L.H."/>
            <person name="Nunes C.C."/>
            <person name="Sailsbery J."/>
            <person name="Clay B."/>
            <person name="Brown D."/>
            <person name="John T."/>
            <person name="Oh Y."/>
            <person name="Young N."/>
            <person name="Fitzgerald M."/>
            <person name="Haas B.J."/>
            <person name="Zeng Q."/>
            <person name="Young S."/>
            <person name="Adiconis X."/>
            <person name="Fan L."/>
            <person name="Levin J.Z."/>
            <person name="Mitchell T.K."/>
            <person name="Okubara P.A."/>
            <person name="Farman M.L."/>
            <person name="Kohn L.M."/>
            <person name="Birren B."/>
            <person name="Ma L.-J."/>
            <person name="Dean R.A."/>
        </authorList>
    </citation>
    <scope>NUCLEOTIDE SEQUENCE</scope>
    <source>
        <strain evidence="3">R3-111a-1</strain>
    </source>
</reference>
<protein>
    <submittedName>
        <fullName evidence="2 3">Uncharacterized protein</fullName>
    </submittedName>
</protein>
<dbReference type="VEuPathDB" id="FungiDB:GGTG_03982"/>
<accession>J3NRT2</accession>
<dbReference type="HOGENOM" id="CLU_2210218_0_0_1"/>
<evidence type="ECO:0000313" key="2">
    <source>
        <dbReference type="EMBL" id="EJT78888.1"/>
    </source>
</evidence>
<keyword evidence="4" id="KW-1185">Reference proteome</keyword>
<reference evidence="3" key="5">
    <citation type="submission" date="2018-04" db="UniProtKB">
        <authorList>
            <consortium name="EnsemblFungi"/>
        </authorList>
    </citation>
    <scope>IDENTIFICATION</scope>
    <source>
        <strain evidence="3">R3-111a-1</strain>
    </source>
</reference>
<organism evidence="2">
    <name type="scientific">Gaeumannomyces tritici (strain R3-111a-1)</name>
    <name type="common">Wheat and barley take-all root rot fungus</name>
    <name type="synonym">Gaeumannomyces graminis var. tritici</name>
    <dbReference type="NCBI Taxonomy" id="644352"/>
    <lineage>
        <taxon>Eukaryota</taxon>
        <taxon>Fungi</taxon>
        <taxon>Dikarya</taxon>
        <taxon>Ascomycota</taxon>
        <taxon>Pezizomycotina</taxon>
        <taxon>Sordariomycetes</taxon>
        <taxon>Sordariomycetidae</taxon>
        <taxon>Magnaporthales</taxon>
        <taxon>Magnaporthaceae</taxon>
        <taxon>Gaeumannomyces</taxon>
    </lineage>
</organism>
<dbReference type="RefSeq" id="XP_009220033.1">
    <property type="nucleotide sequence ID" value="XM_009221769.1"/>
</dbReference>
<evidence type="ECO:0000313" key="3">
    <source>
        <dbReference type="EnsemblFungi" id="EJT78888"/>
    </source>
</evidence>
<reference evidence="2" key="3">
    <citation type="submission" date="2010-09" db="EMBL/GenBank/DDBJ databases">
        <title>Annotation of Gaeumannomyces graminis var. tritici R3-111a-1.</title>
        <authorList>
            <consortium name="The Broad Institute Genome Sequencing Platform"/>
            <person name="Ma L.-J."/>
            <person name="Dead R."/>
            <person name="Young S.K."/>
            <person name="Zeng Q."/>
            <person name="Gargeya S."/>
            <person name="Fitzgerald M."/>
            <person name="Haas B."/>
            <person name="Abouelleil A."/>
            <person name="Alvarado L."/>
            <person name="Arachchi H.M."/>
            <person name="Berlin A."/>
            <person name="Brown A."/>
            <person name="Chapman S.B."/>
            <person name="Chen Z."/>
            <person name="Dunbar C."/>
            <person name="Freedman E."/>
            <person name="Gearin G."/>
            <person name="Gellesch M."/>
            <person name="Goldberg J."/>
            <person name="Griggs A."/>
            <person name="Gujja S."/>
            <person name="Heiman D."/>
            <person name="Howarth C."/>
            <person name="Larson L."/>
            <person name="Lui A."/>
            <person name="MacDonald P.J.P."/>
            <person name="Mehta T."/>
            <person name="Montmayeur A."/>
            <person name="Murphy C."/>
            <person name="Neiman D."/>
            <person name="Pearson M."/>
            <person name="Priest M."/>
            <person name="Roberts A."/>
            <person name="Saif S."/>
            <person name="Shea T."/>
            <person name="Shenoy N."/>
            <person name="Sisk P."/>
            <person name="Stolte C."/>
            <person name="Sykes S."/>
            <person name="Yandava C."/>
            <person name="Wortman J."/>
            <person name="Nusbaum C."/>
            <person name="Birren B."/>
        </authorList>
    </citation>
    <scope>NUCLEOTIDE SEQUENCE</scope>
    <source>
        <strain evidence="2">R3-111a-1</strain>
    </source>
</reference>
<proteinExistence type="predicted"/>
<evidence type="ECO:0000313" key="4">
    <source>
        <dbReference type="Proteomes" id="UP000006039"/>
    </source>
</evidence>
<reference evidence="2" key="2">
    <citation type="submission" date="2010-07" db="EMBL/GenBank/DDBJ databases">
        <authorList>
            <consortium name="The Broad Institute Genome Sequencing Platform"/>
            <consortium name="Broad Institute Genome Sequencing Center for Infectious Disease"/>
            <person name="Ma L.-J."/>
            <person name="Dead R."/>
            <person name="Young S."/>
            <person name="Zeng Q."/>
            <person name="Koehrsen M."/>
            <person name="Alvarado L."/>
            <person name="Berlin A."/>
            <person name="Chapman S.B."/>
            <person name="Chen Z."/>
            <person name="Freedman E."/>
            <person name="Gellesch M."/>
            <person name="Goldberg J."/>
            <person name="Griggs A."/>
            <person name="Gujja S."/>
            <person name="Heilman E.R."/>
            <person name="Heiman D."/>
            <person name="Hepburn T."/>
            <person name="Howarth C."/>
            <person name="Jen D."/>
            <person name="Larson L."/>
            <person name="Mehta T."/>
            <person name="Neiman D."/>
            <person name="Pearson M."/>
            <person name="Roberts A."/>
            <person name="Saif S."/>
            <person name="Shea T."/>
            <person name="Shenoy N."/>
            <person name="Sisk P."/>
            <person name="Stolte C."/>
            <person name="Sykes S."/>
            <person name="Walk T."/>
            <person name="White J."/>
            <person name="Yandava C."/>
            <person name="Haas B."/>
            <person name="Nusbaum C."/>
            <person name="Birren B."/>
        </authorList>
    </citation>
    <scope>NUCLEOTIDE SEQUENCE</scope>
    <source>
        <strain evidence="2">R3-111a-1</strain>
    </source>
</reference>
<dbReference type="GeneID" id="20344440"/>
<gene>
    <name evidence="3" type="primary">20344440</name>
    <name evidence="2" type="ORF">GGTG_03982</name>
</gene>
<feature type="region of interest" description="Disordered" evidence="1">
    <location>
        <begin position="16"/>
        <end position="70"/>
    </location>
</feature>
<sequence length="107" mass="11689">MYLRSVALASADGRLRGVQREVSRREARHLSGARRGRAAEVGLWKDHSVSDPFSSPTRHGGRQSMTIPSRHCRHLNKTQTVAAALKHIESLGAHSTIGVMQEPTLAA</sequence>
<dbReference type="Proteomes" id="UP000006039">
    <property type="component" value="Unassembled WGS sequence"/>
</dbReference>